<dbReference type="Gene3D" id="3.40.190.10">
    <property type="entry name" value="Periplasmic binding protein-like II"/>
    <property type="match status" value="1"/>
</dbReference>
<feature type="domain" description="Solute-binding protein family 5" evidence="5">
    <location>
        <begin position="110"/>
        <end position="518"/>
    </location>
</feature>
<evidence type="ECO:0000256" key="3">
    <source>
        <dbReference type="ARBA" id="ARBA00022729"/>
    </source>
</evidence>
<comment type="caution">
    <text evidence="6">The sequence shown here is derived from an EMBL/GenBank/DDBJ whole genome shotgun (WGS) entry which is preliminary data.</text>
</comment>
<protein>
    <submittedName>
        <fullName evidence="6">Extracellular solute-binding protein</fullName>
    </submittedName>
</protein>
<evidence type="ECO:0000259" key="5">
    <source>
        <dbReference type="Pfam" id="PF00496"/>
    </source>
</evidence>
<comment type="subcellular location">
    <subcellularLocation>
        <location evidence="1">Periplasm</location>
    </subcellularLocation>
</comment>
<evidence type="ECO:0000256" key="2">
    <source>
        <dbReference type="ARBA" id="ARBA00005695"/>
    </source>
</evidence>
<dbReference type="EMBL" id="BAABDF010000005">
    <property type="protein sequence ID" value="GAA3862206.1"/>
    <property type="molecule type" value="Genomic_DNA"/>
</dbReference>
<dbReference type="CDD" id="cd08497">
    <property type="entry name" value="MbnE-like"/>
    <property type="match status" value="1"/>
</dbReference>
<gene>
    <name evidence="6" type="ORF">GCM10022404_11020</name>
</gene>
<accession>A0ABP7K3N8</accession>
<comment type="similarity">
    <text evidence="2">Belongs to the bacterial solute-binding protein 5 family.</text>
</comment>
<sequence>MARHFFTATLLAAATVTFGSVVHAQENVITATWFSDWGEAKYDTPVDHLDYVNPDAPKGGEISLGVVGDFDSLNAFATLSGTPAALSTIGFERLMGGVADEQKATSYCLLCESLEYPESQEWVIFHLRDDVTFSDGSPMTAEDVVFSFNKMLAEGTPSWRAGVAAMIKSAEVLDEFTVRYEFQPDIPRNGLIGQAGSTLVMQKKWFDETGAKLDEKSFDISPGTGAYKVGGYDAGQWVEYTRNPDYWGNEHWLNKGTQNYDTIRIVYFGDTVAAFEAFKSGDITFRRESSSLQWATSYDFPALEKGWVKKETLFNGSLPGAYGFLYNLRREKLQDRNVRLALGLMYNFTWTNDNLQYGLFKQRESFWENDTLKAKGLPEGAELAILEEVRDMVAPEIFTEEAFLPHTSGDLSLDRRNVRRALALLEEAGYVPGDDGKLRNAAGEPLTLEILHYSPSWDRIINPYVENLQALGVDAVYNRIDPNQYQARTQSFDYDMIYDGYLNGFEVGSDFSQKYSSENVNDVFNPAGLAMPAIDYLSERILEVDTYDEMAAVVRAADRIMRHEYFIVPAHMNDSHWVAYYDMYEHVPDAQLEPYSLGYLSTWWYNADKAAALREAGALK</sequence>
<name>A0ABP7K3N8_9RHOB</name>
<feature type="chain" id="PRO_5047240603" evidence="4">
    <location>
        <begin position="25"/>
        <end position="620"/>
    </location>
</feature>
<evidence type="ECO:0000256" key="4">
    <source>
        <dbReference type="SAM" id="SignalP"/>
    </source>
</evidence>
<keyword evidence="3 4" id="KW-0732">Signal</keyword>
<organism evidence="6 7">
    <name type="scientific">Celeribacter arenosi</name>
    <dbReference type="NCBI Taxonomy" id="792649"/>
    <lineage>
        <taxon>Bacteria</taxon>
        <taxon>Pseudomonadati</taxon>
        <taxon>Pseudomonadota</taxon>
        <taxon>Alphaproteobacteria</taxon>
        <taxon>Rhodobacterales</taxon>
        <taxon>Roseobacteraceae</taxon>
        <taxon>Celeribacter</taxon>
    </lineage>
</organism>
<dbReference type="InterPro" id="IPR000914">
    <property type="entry name" value="SBP_5_dom"/>
</dbReference>
<feature type="signal peptide" evidence="4">
    <location>
        <begin position="1"/>
        <end position="24"/>
    </location>
</feature>
<dbReference type="InterPro" id="IPR030678">
    <property type="entry name" value="Peptide/Ni-bd"/>
</dbReference>
<dbReference type="Proteomes" id="UP001399917">
    <property type="component" value="Unassembled WGS sequence"/>
</dbReference>
<dbReference type="SUPFAM" id="SSF53850">
    <property type="entry name" value="Periplasmic binding protein-like II"/>
    <property type="match status" value="1"/>
</dbReference>
<evidence type="ECO:0000313" key="7">
    <source>
        <dbReference type="Proteomes" id="UP001399917"/>
    </source>
</evidence>
<dbReference type="PANTHER" id="PTHR30290">
    <property type="entry name" value="PERIPLASMIC BINDING COMPONENT OF ABC TRANSPORTER"/>
    <property type="match status" value="1"/>
</dbReference>
<evidence type="ECO:0000256" key="1">
    <source>
        <dbReference type="ARBA" id="ARBA00004418"/>
    </source>
</evidence>
<dbReference type="Gene3D" id="3.10.105.10">
    <property type="entry name" value="Dipeptide-binding Protein, Domain 3"/>
    <property type="match status" value="1"/>
</dbReference>
<dbReference type="PANTHER" id="PTHR30290:SF64">
    <property type="entry name" value="ABC TRANSPORTER PERIPLASMIC BINDING PROTEIN"/>
    <property type="match status" value="1"/>
</dbReference>
<evidence type="ECO:0000313" key="6">
    <source>
        <dbReference type="EMBL" id="GAA3862206.1"/>
    </source>
</evidence>
<proteinExistence type="inferred from homology"/>
<reference evidence="7" key="1">
    <citation type="journal article" date="2019" name="Int. J. Syst. Evol. Microbiol.">
        <title>The Global Catalogue of Microorganisms (GCM) 10K type strain sequencing project: providing services to taxonomists for standard genome sequencing and annotation.</title>
        <authorList>
            <consortium name="The Broad Institute Genomics Platform"/>
            <consortium name="The Broad Institute Genome Sequencing Center for Infectious Disease"/>
            <person name="Wu L."/>
            <person name="Ma J."/>
        </authorList>
    </citation>
    <scope>NUCLEOTIDE SEQUENCE [LARGE SCALE GENOMIC DNA]</scope>
    <source>
        <strain evidence="7">JCM 17190</strain>
    </source>
</reference>
<dbReference type="RefSeq" id="WP_344844670.1">
    <property type="nucleotide sequence ID" value="NZ_BAABDF010000005.1"/>
</dbReference>
<dbReference type="Pfam" id="PF00496">
    <property type="entry name" value="SBP_bac_5"/>
    <property type="match status" value="1"/>
</dbReference>
<dbReference type="PIRSF" id="PIRSF002741">
    <property type="entry name" value="MppA"/>
    <property type="match status" value="1"/>
</dbReference>
<keyword evidence="7" id="KW-1185">Reference proteome</keyword>
<dbReference type="InterPro" id="IPR039424">
    <property type="entry name" value="SBP_5"/>
</dbReference>